<keyword evidence="7" id="KW-1185">Reference proteome</keyword>
<protein>
    <submittedName>
        <fullName evidence="6">DNRLRE domain-containing protein</fullName>
    </submittedName>
</protein>
<dbReference type="PANTHER" id="PTHR11848">
    <property type="entry name" value="TGF-BETA FAMILY"/>
    <property type="match status" value="1"/>
</dbReference>
<keyword evidence="4" id="KW-0472">Membrane</keyword>
<gene>
    <name evidence="6" type="ORF">KDW96_18490</name>
</gene>
<keyword evidence="2" id="KW-0964">Secreted</keyword>
<dbReference type="NCBIfam" id="NF033679">
    <property type="entry name" value="DNRLRE_dom"/>
    <property type="match status" value="2"/>
</dbReference>
<keyword evidence="3" id="KW-0732">Signal</keyword>
<evidence type="ECO:0000256" key="1">
    <source>
        <dbReference type="ARBA" id="ARBA00004613"/>
    </source>
</evidence>
<organism evidence="6 7">
    <name type="scientific">Pseudomonas benzenivorans</name>
    <dbReference type="NCBI Taxonomy" id="556533"/>
    <lineage>
        <taxon>Bacteria</taxon>
        <taxon>Pseudomonadati</taxon>
        <taxon>Pseudomonadota</taxon>
        <taxon>Gammaproteobacteria</taxon>
        <taxon>Pseudomonadales</taxon>
        <taxon>Pseudomonadaceae</taxon>
        <taxon>Pseudomonas</taxon>
    </lineage>
</organism>
<evidence type="ECO:0000256" key="4">
    <source>
        <dbReference type="SAM" id="Phobius"/>
    </source>
</evidence>
<evidence type="ECO:0000313" key="6">
    <source>
        <dbReference type="EMBL" id="UTW07133.1"/>
    </source>
</evidence>
<dbReference type="Pfam" id="PF24517">
    <property type="entry name" value="CBM96"/>
    <property type="match status" value="2"/>
</dbReference>
<keyword evidence="4" id="KW-1133">Transmembrane helix</keyword>
<feature type="domain" description="Carbohydrate-binding module family 96" evidence="5">
    <location>
        <begin position="551"/>
        <end position="722"/>
    </location>
</feature>
<dbReference type="Proteomes" id="UP001059672">
    <property type="component" value="Chromosome"/>
</dbReference>
<sequence>MKGASRPRRGGQKGYVLLVVMVTLTLVAAIALQLSRQSGLEAAMVRGEAATTQVRYVAEAGLNHGLWRLDQLGCSADPSLGATAFGGHSYSVSVTPTSGSPVTLSASAALAGGASLSIRRERQRRYAPPGSPLVLQPNAAQGKDTFLYQWKPVWNYGGSGNLDAGDNGWDSTWRALLQFDLSAIPASARIVSATLALYQNNPSMSPGRLGVRRIRTAWTEGSNNGASGSGATWSESAPGVPWATAGGDLDGSAFASTQMTNTVGWFSWDIGKLVAGWVAGEYPNHGLALVHETPWAAGRFSSSDASDPAQRPKLTVTYACECGQSCGALAVPKPGVLLVVPDPAAPDAQDSARKALIESFNYSVRLIDDDAPHFTFDQALTDVRAIYVSLQSNSAGLGTRLRNASVGIVNEHGGLAADLGLSANSNVTAARNSINVLDNSHYLTSPFAIASTIITRSNQPMIILGGQKAPGLIILADALPSTSAQILSLVDSGGGLYGGGTAPARRVQLPWGAPGFDIKALDSNGEGLMRRAVEWAAGMDTKLPAGGSQVMLIVASDTYIRESSISSYGSSSSLSVGRSNGQGHNMHSLLRFDLSTLPPGSRINSATLRLFAGARNGAEPFSIKAHRMTQTWEAEAATWTNANAATNWSGGPGGSYAPTAVATLAATGTGWYQWNLAPLVQEWVDGLSPNQGVGLIHTAVSSNNRVDFHSLEGASRPQLVIEYSPP</sequence>
<evidence type="ECO:0000259" key="5">
    <source>
        <dbReference type="Pfam" id="PF24517"/>
    </source>
</evidence>
<evidence type="ECO:0000313" key="7">
    <source>
        <dbReference type="Proteomes" id="UP001059672"/>
    </source>
</evidence>
<proteinExistence type="predicted"/>
<dbReference type="EMBL" id="CP073346">
    <property type="protein sequence ID" value="UTW07133.1"/>
    <property type="molecule type" value="Genomic_DNA"/>
</dbReference>
<dbReference type="RefSeq" id="WP_255837694.1">
    <property type="nucleotide sequence ID" value="NZ_CP073346.1"/>
</dbReference>
<keyword evidence="4" id="KW-0812">Transmembrane</keyword>
<feature type="transmembrane region" description="Helical" evidence="4">
    <location>
        <begin position="15"/>
        <end position="34"/>
    </location>
</feature>
<feature type="domain" description="Carbohydrate-binding module family 96" evidence="5">
    <location>
        <begin position="142"/>
        <end position="317"/>
    </location>
</feature>
<reference evidence="6" key="1">
    <citation type="submission" date="2021-04" db="EMBL/GenBank/DDBJ databases">
        <title>Oceanospirillales bacteria with DddD are important DMSP degraders in coastal seawater.</title>
        <authorList>
            <person name="Liu J."/>
        </authorList>
    </citation>
    <scope>NUCLEOTIDE SEQUENCE</scope>
    <source>
        <strain evidence="6">D13-4</strain>
    </source>
</reference>
<comment type="subcellular location">
    <subcellularLocation>
        <location evidence="1">Secreted</location>
    </subcellularLocation>
</comment>
<evidence type="ECO:0000256" key="2">
    <source>
        <dbReference type="ARBA" id="ARBA00022525"/>
    </source>
</evidence>
<dbReference type="Gene3D" id="2.60.120.970">
    <property type="match status" value="2"/>
</dbReference>
<evidence type="ECO:0000256" key="3">
    <source>
        <dbReference type="ARBA" id="ARBA00022729"/>
    </source>
</evidence>
<accession>A0ABY5H4V6</accession>
<name>A0ABY5H4V6_9PSED</name>
<dbReference type="InterPro" id="IPR055372">
    <property type="entry name" value="CBM96"/>
</dbReference>
<dbReference type="InterPro" id="IPR015615">
    <property type="entry name" value="TGF-beta-rel"/>
</dbReference>